<keyword evidence="2" id="KW-0378">Hydrolase</keyword>
<comment type="similarity">
    <text evidence="1">Belongs to the AB hydrolase superfamily. AB hydrolase 2 family.</text>
</comment>
<keyword evidence="5" id="KW-1185">Reference proteome</keyword>
<dbReference type="Proteomes" id="UP001500552">
    <property type="component" value="Unassembled WGS sequence"/>
</dbReference>
<dbReference type="PANTHER" id="PTHR10655">
    <property type="entry name" value="LYSOPHOSPHOLIPASE-RELATED"/>
    <property type="match status" value="1"/>
</dbReference>
<evidence type="ECO:0000313" key="4">
    <source>
        <dbReference type="EMBL" id="GAA4437328.1"/>
    </source>
</evidence>
<sequence>MNKLENDLALQYLVRPASSTTTHAKAVILLHGVGSNEQDLFQLATHFPADVTVISPRGPIVLGNGRYAWYEVDFSTGKPTINPTQEAQSRETIQLFVEQVKAKYNLDEVYLGGFSQGAIMSYSIGLKHPELVAGILAFSGRILQEIRPLVQQNAALQQLKVFISHGTQDNMLPVHYAREAKAYLEDKGVQLTYHEEDMGHQLNSQVVADVVNWLQA</sequence>
<feature type="domain" description="Phospholipase/carboxylesterase/thioesterase" evidence="3">
    <location>
        <begin position="18"/>
        <end position="215"/>
    </location>
</feature>
<dbReference type="Pfam" id="PF02230">
    <property type="entry name" value="Abhydrolase_2"/>
    <property type="match status" value="1"/>
</dbReference>
<dbReference type="EMBL" id="BAABHC010000016">
    <property type="protein sequence ID" value="GAA4437328.1"/>
    <property type="molecule type" value="Genomic_DNA"/>
</dbReference>
<evidence type="ECO:0000256" key="1">
    <source>
        <dbReference type="ARBA" id="ARBA00006499"/>
    </source>
</evidence>
<evidence type="ECO:0000259" key="3">
    <source>
        <dbReference type="Pfam" id="PF02230"/>
    </source>
</evidence>
<dbReference type="RefSeq" id="WP_345160432.1">
    <property type="nucleotide sequence ID" value="NZ_BAABHC010000016.1"/>
</dbReference>
<dbReference type="InterPro" id="IPR029058">
    <property type="entry name" value="AB_hydrolase_fold"/>
</dbReference>
<dbReference type="Gene3D" id="3.40.50.1820">
    <property type="entry name" value="alpha/beta hydrolase"/>
    <property type="match status" value="1"/>
</dbReference>
<evidence type="ECO:0000313" key="5">
    <source>
        <dbReference type="Proteomes" id="UP001500552"/>
    </source>
</evidence>
<accession>A0ABP8LWH7</accession>
<gene>
    <name evidence="4" type="ORF">GCM10023188_31400</name>
</gene>
<name>A0ABP8LWH7_9BACT</name>
<comment type="caution">
    <text evidence="4">The sequence shown here is derived from an EMBL/GenBank/DDBJ whole genome shotgun (WGS) entry which is preliminary data.</text>
</comment>
<dbReference type="SUPFAM" id="SSF53474">
    <property type="entry name" value="alpha/beta-Hydrolases"/>
    <property type="match status" value="1"/>
</dbReference>
<dbReference type="InterPro" id="IPR050565">
    <property type="entry name" value="LYPA1-2/EST-like"/>
</dbReference>
<reference evidence="5" key="1">
    <citation type="journal article" date="2019" name="Int. J. Syst. Evol. Microbiol.">
        <title>The Global Catalogue of Microorganisms (GCM) 10K type strain sequencing project: providing services to taxonomists for standard genome sequencing and annotation.</title>
        <authorList>
            <consortium name="The Broad Institute Genomics Platform"/>
            <consortium name="The Broad Institute Genome Sequencing Center for Infectious Disease"/>
            <person name="Wu L."/>
            <person name="Ma J."/>
        </authorList>
    </citation>
    <scope>NUCLEOTIDE SEQUENCE [LARGE SCALE GENOMIC DNA]</scope>
    <source>
        <strain evidence="5">JCM 17926</strain>
    </source>
</reference>
<protein>
    <submittedName>
        <fullName evidence="4">Phospholipase/carboxylesterase</fullName>
    </submittedName>
</protein>
<dbReference type="InterPro" id="IPR003140">
    <property type="entry name" value="PLipase/COase/thioEstase"/>
</dbReference>
<organism evidence="4 5">
    <name type="scientific">Pontibacter saemangeumensis</name>
    <dbReference type="NCBI Taxonomy" id="1084525"/>
    <lineage>
        <taxon>Bacteria</taxon>
        <taxon>Pseudomonadati</taxon>
        <taxon>Bacteroidota</taxon>
        <taxon>Cytophagia</taxon>
        <taxon>Cytophagales</taxon>
        <taxon>Hymenobacteraceae</taxon>
        <taxon>Pontibacter</taxon>
    </lineage>
</organism>
<proteinExistence type="inferred from homology"/>
<dbReference type="PANTHER" id="PTHR10655:SF17">
    <property type="entry name" value="LYSOPHOSPHOLIPASE-LIKE PROTEIN 1"/>
    <property type="match status" value="1"/>
</dbReference>
<evidence type="ECO:0000256" key="2">
    <source>
        <dbReference type="ARBA" id="ARBA00022801"/>
    </source>
</evidence>